<gene>
    <name evidence="3" type="ORF">AM588_10005571</name>
</gene>
<dbReference type="EMBL" id="LNFP01000823">
    <property type="protein sequence ID" value="KUF89328.1"/>
    <property type="molecule type" value="Genomic_DNA"/>
</dbReference>
<dbReference type="Pfam" id="PF00581">
    <property type="entry name" value="Rhodanese"/>
    <property type="match status" value="1"/>
</dbReference>
<evidence type="ECO:0000256" key="1">
    <source>
        <dbReference type="SAM" id="MobiDB-lite"/>
    </source>
</evidence>
<comment type="caution">
    <text evidence="3">The sequence shown here is derived from an EMBL/GenBank/DDBJ whole genome shotgun (WGS) entry which is preliminary data.</text>
</comment>
<proteinExistence type="predicted"/>
<sequence>MRPEDFKHSSHEHEEPPFVGLIIKHVKEIVSTGGIVARPDMTASDEDRGYLTPQQFHEAMCQAVKDKEGTVVLDVRAHKEFLVGHFENAVDPKVKNFSEYYAFLQNRVDEMKDKKVLMYCTGGIRCEKASNFLRNQGVNDVHHLKGGIHKYLEAYQDGGFFRGKNFVFDKRVLMGAQNSNEIVGKCIECQEPFDEFSGRKVCTVCRDLVLVCDSCYYTRHGEVHCTDHQYLKRCYVTFLQYMPRSELLEQQRALEKILAEFLEDKSSSKNKRRSIRNQLNKIATRFEAIDADPEAAAATLALDPRPIHCRTCGLATAESKMPDKSTPRRKRGAPVSSGPKKKQSVAAKKKHVRELAKAGKWTEIEKMYGKRLLVKAKAYAEKNRMGKTPQETAREILMKNGLLSSASQANTTPTALENQQEESGTRVNVPRVNTSLRPSSPNPLTKEQQELIEKRRQEALERRRLPTSPPGTLTKEQQERIEKRRREALEKRRRVQNSGMNRVQPPAVIQPDPAHTSRYGLLPSVAPLRHQQPPQVSRIEASRPTSNTTHRVVTPDNLPTTTTNQAVEIEPARPDYFWDDFEAAAEIVQWEHEHMAEAALVQPPAKTPRDFNRQVDALQHSQHIQYEKPRTWTPPGSGIPSISQELAAAAEIIQWEKEHEIVPDVPAPCRLGENSDNDPEFDAPQFQLLPVQVIDDVDHERNAIKPVHLQRGSAQPGLKLPNNDPQLKSRSHRKRPLVTSPPPGQLYCLLRLTIVVLQD</sequence>
<name>A0A0W8CYW5_PHYNI</name>
<feature type="region of interest" description="Disordered" evidence="1">
    <location>
        <begin position="708"/>
        <end position="740"/>
    </location>
</feature>
<evidence type="ECO:0000259" key="2">
    <source>
        <dbReference type="PROSITE" id="PS50206"/>
    </source>
</evidence>
<dbReference type="Proteomes" id="UP000054636">
    <property type="component" value="Unassembled WGS sequence"/>
</dbReference>
<feature type="compositionally biased region" description="Polar residues" evidence="1">
    <location>
        <begin position="408"/>
        <end position="446"/>
    </location>
</feature>
<feature type="region of interest" description="Disordered" evidence="1">
    <location>
        <begin position="408"/>
        <end position="480"/>
    </location>
</feature>
<dbReference type="InterPro" id="IPR022111">
    <property type="entry name" value="Rhodanese_C"/>
</dbReference>
<dbReference type="InterPro" id="IPR036873">
    <property type="entry name" value="Rhodanese-like_dom_sf"/>
</dbReference>
<dbReference type="PANTHER" id="PTHR43268:SF6">
    <property type="entry name" value="THIOSULFATE SULFURTRANSFERASE_RHODANESE-LIKE DOMAIN-CONTAINING PROTEIN 2"/>
    <property type="match status" value="1"/>
</dbReference>
<dbReference type="SUPFAM" id="SSF52821">
    <property type="entry name" value="Rhodanese/Cell cycle control phosphatase"/>
    <property type="match status" value="1"/>
</dbReference>
<evidence type="ECO:0000313" key="4">
    <source>
        <dbReference type="Proteomes" id="UP000054636"/>
    </source>
</evidence>
<feature type="region of interest" description="Disordered" evidence="1">
    <location>
        <begin position="536"/>
        <end position="561"/>
    </location>
</feature>
<organism evidence="3 4">
    <name type="scientific">Phytophthora nicotianae</name>
    <name type="common">Potato buckeye rot agent</name>
    <name type="synonym">Phytophthora parasitica</name>
    <dbReference type="NCBI Taxonomy" id="4792"/>
    <lineage>
        <taxon>Eukaryota</taxon>
        <taxon>Sar</taxon>
        <taxon>Stramenopiles</taxon>
        <taxon>Oomycota</taxon>
        <taxon>Peronosporomycetes</taxon>
        <taxon>Peronosporales</taxon>
        <taxon>Peronosporaceae</taxon>
        <taxon>Phytophthora</taxon>
    </lineage>
</organism>
<accession>A0A0W8CYW5</accession>
<feature type="compositionally biased region" description="Polar residues" evidence="1">
    <location>
        <begin position="543"/>
        <end position="561"/>
    </location>
</feature>
<protein>
    <submittedName>
        <fullName evidence="3">Tenascin</fullName>
    </submittedName>
</protein>
<feature type="domain" description="Rhodanese" evidence="2">
    <location>
        <begin position="66"/>
        <end position="160"/>
    </location>
</feature>
<dbReference type="InterPro" id="IPR001763">
    <property type="entry name" value="Rhodanese-like_dom"/>
</dbReference>
<dbReference type="CDD" id="cd01518">
    <property type="entry name" value="RHOD_YceA"/>
    <property type="match status" value="1"/>
</dbReference>
<dbReference type="InterPro" id="IPR020936">
    <property type="entry name" value="TrhO"/>
</dbReference>
<reference evidence="3 4" key="1">
    <citation type="submission" date="2015-11" db="EMBL/GenBank/DDBJ databases">
        <title>Genomes and virulence difference between two physiological races of Phytophthora nicotianae.</title>
        <authorList>
            <person name="Liu H."/>
            <person name="Ma X."/>
            <person name="Yu H."/>
            <person name="Fang D."/>
            <person name="Li Y."/>
            <person name="Wang X."/>
            <person name="Wang W."/>
            <person name="Dong Y."/>
            <person name="Xiao B."/>
        </authorList>
    </citation>
    <scope>NUCLEOTIDE SEQUENCE [LARGE SCALE GENOMIC DNA]</scope>
    <source>
        <strain evidence="4">race 1</strain>
    </source>
</reference>
<dbReference type="Gene3D" id="3.40.250.10">
    <property type="entry name" value="Rhodanese-like domain"/>
    <property type="match status" value="1"/>
</dbReference>
<feature type="region of interest" description="Disordered" evidence="1">
    <location>
        <begin position="318"/>
        <end position="349"/>
    </location>
</feature>
<feature type="compositionally biased region" description="Basic and acidic residues" evidence="1">
    <location>
        <begin position="447"/>
        <end position="464"/>
    </location>
</feature>
<feature type="compositionally biased region" description="Basic residues" evidence="1">
    <location>
        <begin position="339"/>
        <end position="349"/>
    </location>
</feature>
<dbReference type="Pfam" id="PF12368">
    <property type="entry name" value="Rhodanese_C"/>
    <property type="match status" value="1"/>
</dbReference>
<dbReference type="PROSITE" id="PS50206">
    <property type="entry name" value="RHODANESE_3"/>
    <property type="match status" value="1"/>
</dbReference>
<dbReference type="PANTHER" id="PTHR43268">
    <property type="entry name" value="THIOSULFATE SULFURTRANSFERASE/RHODANESE-LIKE DOMAIN-CONTAINING PROTEIN 2"/>
    <property type="match status" value="1"/>
</dbReference>
<dbReference type="AlphaFoldDB" id="A0A0W8CYW5"/>
<evidence type="ECO:0000313" key="3">
    <source>
        <dbReference type="EMBL" id="KUF89328.1"/>
    </source>
</evidence>
<dbReference type="SMART" id="SM00450">
    <property type="entry name" value="RHOD"/>
    <property type="match status" value="1"/>
</dbReference>